<dbReference type="InterPro" id="IPR024474">
    <property type="entry name" value="Znf_dom_IS66"/>
</dbReference>
<evidence type="ECO:0000259" key="3">
    <source>
        <dbReference type="Pfam" id="PF13005"/>
    </source>
</evidence>
<evidence type="ECO:0000313" key="6">
    <source>
        <dbReference type="EMBL" id="PLX60034.1"/>
    </source>
</evidence>
<evidence type="ECO:0000259" key="4">
    <source>
        <dbReference type="Pfam" id="PF13007"/>
    </source>
</evidence>
<dbReference type="Pfam" id="PF13007">
    <property type="entry name" value="LZ_Tnp_IS66"/>
    <property type="match status" value="1"/>
</dbReference>
<dbReference type="PANTHER" id="PTHR33678:SF1">
    <property type="entry name" value="BLL1576 PROTEIN"/>
    <property type="match status" value="1"/>
</dbReference>
<evidence type="ECO:0000259" key="5">
    <source>
        <dbReference type="Pfam" id="PF13817"/>
    </source>
</evidence>
<dbReference type="Pfam" id="PF03050">
    <property type="entry name" value="DDE_Tnp_IS66"/>
    <property type="match status" value="1"/>
</dbReference>
<dbReference type="RefSeq" id="WP_273440782.1">
    <property type="nucleotide sequence ID" value="NZ_PKUN01000029.1"/>
</dbReference>
<feature type="domain" description="Transposase TnpC homeodomain" evidence="4">
    <location>
        <begin position="64"/>
        <end position="134"/>
    </location>
</feature>
<dbReference type="NCBIfam" id="NF033517">
    <property type="entry name" value="transpos_IS66"/>
    <property type="match status" value="1"/>
</dbReference>
<dbReference type="InterPro" id="IPR052344">
    <property type="entry name" value="Transposase-related"/>
</dbReference>
<dbReference type="AlphaFoldDB" id="A0A2N6CSG1"/>
<dbReference type="EMBL" id="PKUN01000029">
    <property type="protein sequence ID" value="PLX60034.1"/>
    <property type="molecule type" value="Genomic_DNA"/>
</dbReference>
<organism evidence="6 7">
    <name type="scientific">Sedimenticola selenatireducens</name>
    <dbReference type="NCBI Taxonomy" id="191960"/>
    <lineage>
        <taxon>Bacteria</taxon>
        <taxon>Pseudomonadati</taxon>
        <taxon>Pseudomonadota</taxon>
        <taxon>Gammaproteobacteria</taxon>
        <taxon>Chromatiales</taxon>
        <taxon>Sedimenticolaceae</taxon>
        <taxon>Sedimenticola</taxon>
    </lineage>
</organism>
<name>A0A2N6CSG1_9GAMM</name>
<dbReference type="Proteomes" id="UP000235015">
    <property type="component" value="Unassembled WGS sequence"/>
</dbReference>
<dbReference type="Pfam" id="PF13005">
    <property type="entry name" value="zf-IS66"/>
    <property type="match status" value="1"/>
</dbReference>
<feature type="domain" description="Transposase IS66 zinc-finger binding" evidence="3">
    <location>
        <begin position="143"/>
        <end position="185"/>
    </location>
</feature>
<dbReference type="InterPro" id="IPR004291">
    <property type="entry name" value="Transposase_IS66_central"/>
</dbReference>
<feature type="compositionally biased region" description="Polar residues" evidence="1">
    <location>
        <begin position="110"/>
        <end position="119"/>
    </location>
</feature>
<dbReference type="Pfam" id="PF13817">
    <property type="entry name" value="DDE_Tnp_IS66_C"/>
    <property type="match status" value="1"/>
</dbReference>
<evidence type="ECO:0000256" key="1">
    <source>
        <dbReference type="SAM" id="MobiDB-lite"/>
    </source>
</evidence>
<feature type="region of interest" description="Disordered" evidence="1">
    <location>
        <begin position="109"/>
        <end position="138"/>
    </location>
</feature>
<evidence type="ECO:0000259" key="2">
    <source>
        <dbReference type="Pfam" id="PF03050"/>
    </source>
</evidence>
<dbReference type="PANTHER" id="PTHR33678">
    <property type="entry name" value="BLL1576 PROTEIN"/>
    <property type="match status" value="1"/>
</dbReference>
<protein>
    <submittedName>
        <fullName evidence="6">IS66 family transposase</fullName>
    </submittedName>
</protein>
<accession>A0A2N6CSG1</accession>
<proteinExistence type="predicted"/>
<dbReference type="InterPro" id="IPR039552">
    <property type="entry name" value="IS66_C"/>
</dbReference>
<gene>
    <name evidence="6" type="ORF">C0630_17435</name>
</gene>
<feature type="domain" description="Transposase IS66 central" evidence="2">
    <location>
        <begin position="199"/>
        <end position="480"/>
    </location>
</feature>
<feature type="domain" description="Transposase IS66 C-terminal" evidence="5">
    <location>
        <begin position="487"/>
        <end position="524"/>
    </location>
</feature>
<comment type="caution">
    <text evidence="6">The sequence shown here is derived from an EMBL/GenBank/DDBJ whole genome shotgun (WGS) entry which is preliminary data.</text>
</comment>
<reference evidence="6 7" key="1">
    <citation type="submission" date="2017-11" db="EMBL/GenBank/DDBJ databases">
        <title>Genome-resolved metagenomics identifies genetic mobility, metabolic interactions, and unexpected diversity in perchlorate-reducing communities.</title>
        <authorList>
            <person name="Barnum T.P."/>
            <person name="Figueroa I.A."/>
            <person name="Carlstrom C.I."/>
            <person name="Lucas L.N."/>
            <person name="Engelbrektson A.L."/>
            <person name="Coates J.D."/>
        </authorList>
    </citation>
    <scope>NUCLEOTIDE SEQUENCE [LARGE SCALE GENOMIC DNA]</scope>
    <source>
        <strain evidence="6">BM301</strain>
    </source>
</reference>
<evidence type="ECO:0000313" key="7">
    <source>
        <dbReference type="Proteomes" id="UP000235015"/>
    </source>
</evidence>
<dbReference type="InterPro" id="IPR024463">
    <property type="entry name" value="Transposase_TnpC_homeodom"/>
</dbReference>
<sequence length="534" mass="60032">MTQRPDLNQLSADQLRALAGELMESLASRDETLKQRDQALEQRDKKLSQQDRELLDSKTLIEKLTHELALLKRHKFARRSEQLDAVQGRLLDELIEGDIAAIEAELAKAQPTTTAAKSRQQPKRAPLPPQLPRTLIHHEPDNTQCRCGCQLKRIGEDVSEKLDYVPGEFTVERHIRGKWACDHCETLTQAPVPPHVIDKGIPTTGLLAQVLVAKYADHLPLYRQERIFGRAGLTLPRSTLAEWVGACGVQLQPLVDALREVLLQHPVLHADETPVSMLAPGKKKTHKAYVWAYSTTPFADLKAVVYDFAPSRAGEHARTFLGAWRGQLVCDDYAGYKAGFGNGITEIGCLAHARRKFYDLHTANKSQLAAQALAYIGQLYELERQAKLLEPDKRQQLRDERARPIADGLHRWMMAQRQRVPDGSGTARALDYSLKRWTALTRYLDDGAVPIDNNWVENQIRPWALGRSNWLFAGSLRSGQRAAAVMTLIQSAKLNGHDPYAYLKDVLARLPTQKNNAIHELLPHNWKPVVTGKV</sequence>